<keyword evidence="13" id="KW-1185">Reference proteome</keyword>
<evidence type="ECO:0000313" key="12">
    <source>
        <dbReference type="EMBL" id="PKU36884.1"/>
    </source>
</evidence>
<dbReference type="EMBL" id="KZ507416">
    <property type="protein sequence ID" value="PKU36884.1"/>
    <property type="molecule type" value="Genomic_DNA"/>
</dbReference>
<keyword evidence="3 12" id="KW-0328">Glycosyltransferase</keyword>
<sequence length="436" mass="49071">MLSRLGAACCLSRHGENLKSSLFPLCHRLQGNAVAGTQAEKAASQENRPPPSTCLHGPVSSAPGISSPSPGSVMEAHGKVVHGDSMNARSIAGRLFFAFFQWKKLVMWLCVGPFWAEALQQERTPLATDVFTGETPKTGYDKREKGGDMFESHWKPFLTSKSLCSLMDRPFKGELEEVLWFRELPFGLQSSVLSAFATLQLLPQQELPGSFGRLWCQRCIVVGNGYSIHGQRFGKMIDSHHVIIRLNDAPVKEHKKDVGERTSIRLFFPESALPNPLENNDNDTLMVFVPFKPLDFLWLREVLLKTRNKTKVGFWRQPPREWNGNVSQLRILNPYVTYEATYKLLQLNASSRRYATTGIIALNLALHMCQEVNIAGFGYPGNHDNTTPIHYYNTGRSRKKELFQHNITAERNWLLKMIELGVIADIASPSFQAQNS</sequence>
<keyword evidence="4 12" id="KW-0808">Transferase</keyword>
<dbReference type="Pfam" id="PF00777">
    <property type="entry name" value="Glyco_transf_29"/>
    <property type="match status" value="1"/>
</dbReference>
<evidence type="ECO:0000256" key="8">
    <source>
        <dbReference type="ARBA" id="ARBA00023034"/>
    </source>
</evidence>
<dbReference type="AlphaFoldDB" id="A0A2I0TSU3"/>
<dbReference type="GO" id="GO:0000139">
    <property type="term" value="C:Golgi membrane"/>
    <property type="evidence" value="ECO:0007669"/>
    <property type="project" value="UniProtKB-SubCell"/>
</dbReference>
<dbReference type="FunFam" id="3.90.1480.20:FF:000015">
    <property type="entry name" value="Lactosylceramide alpha-2,3-sialyltransferase"/>
    <property type="match status" value="1"/>
</dbReference>
<evidence type="ECO:0000256" key="6">
    <source>
        <dbReference type="ARBA" id="ARBA00022968"/>
    </source>
</evidence>
<evidence type="ECO:0000256" key="9">
    <source>
        <dbReference type="ARBA" id="ARBA00023136"/>
    </source>
</evidence>
<dbReference type="Proteomes" id="UP000233556">
    <property type="component" value="Unassembled WGS sequence"/>
</dbReference>
<dbReference type="Gene3D" id="3.90.1480.20">
    <property type="entry name" value="Glycosyl transferase family 29"/>
    <property type="match status" value="1"/>
</dbReference>
<evidence type="ECO:0000256" key="11">
    <source>
        <dbReference type="SAM" id="MobiDB-lite"/>
    </source>
</evidence>
<name>A0A2I0TSU3_LIMLA</name>
<protein>
    <submittedName>
        <fullName evidence="12">Cmp-n-acetylneuraminate-beta-galactosamide-alpha--sialyltransferase 4-like isoform x5</fullName>
    </submittedName>
</protein>
<comment type="subcellular location">
    <subcellularLocation>
        <location evidence="1">Golgi apparatus membrane</location>
        <topology evidence="1">Single-pass type II membrane protein</topology>
    </subcellularLocation>
</comment>
<keyword evidence="8" id="KW-0333">Golgi apparatus</keyword>
<evidence type="ECO:0000313" key="13">
    <source>
        <dbReference type="Proteomes" id="UP000233556"/>
    </source>
</evidence>
<dbReference type="GO" id="GO:0047288">
    <property type="term" value="F:beta-D-galactosyl-(1-&gt;3)-N-acetyl-beta-D-galactosaminide alpha-2,3- sialyltransferase"/>
    <property type="evidence" value="ECO:0007669"/>
    <property type="project" value="TreeGrafter"/>
</dbReference>
<feature type="region of interest" description="Disordered" evidence="11">
    <location>
        <begin position="37"/>
        <end position="76"/>
    </location>
</feature>
<reference evidence="13" key="2">
    <citation type="submission" date="2017-12" db="EMBL/GenBank/DDBJ databases">
        <title>Genome sequence of the Bar-tailed Godwit (Limosa lapponica baueri).</title>
        <authorList>
            <person name="Lima N.C.B."/>
            <person name="Parody-Merino A.M."/>
            <person name="Battley P.F."/>
            <person name="Fidler A.E."/>
            <person name="Prosdocimi F."/>
        </authorList>
    </citation>
    <scope>NUCLEOTIDE SEQUENCE [LARGE SCALE GENOMIC DNA]</scope>
</reference>
<keyword evidence="9" id="KW-0472">Membrane</keyword>
<dbReference type="PANTHER" id="PTHR13713:SF59">
    <property type="entry name" value="ST3 BETA-GALACTOSIDE ALPHA-2,3-SIALYLTRANSFERASE 4"/>
    <property type="match status" value="1"/>
</dbReference>
<reference evidence="13" key="1">
    <citation type="submission" date="2017-11" db="EMBL/GenBank/DDBJ databases">
        <authorList>
            <person name="Lima N.C."/>
            <person name="Parody-Merino A.M."/>
            <person name="Battley P.F."/>
            <person name="Fidler A.E."/>
            <person name="Prosdocimi F."/>
        </authorList>
    </citation>
    <scope>NUCLEOTIDE SEQUENCE [LARGE SCALE GENOMIC DNA]</scope>
</reference>
<evidence type="ECO:0000256" key="1">
    <source>
        <dbReference type="ARBA" id="ARBA00004323"/>
    </source>
</evidence>
<organism evidence="12 13">
    <name type="scientific">Limosa lapponica baueri</name>
    <dbReference type="NCBI Taxonomy" id="1758121"/>
    <lineage>
        <taxon>Eukaryota</taxon>
        <taxon>Metazoa</taxon>
        <taxon>Chordata</taxon>
        <taxon>Craniata</taxon>
        <taxon>Vertebrata</taxon>
        <taxon>Euteleostomi</taxon>
        <taxon>Archelosauria</taxon>
        <taxon>Archosauria</taxon>
        <taxon>Dinosauria</taxon>
        <taxon>Saurischia</taxon>
        <taxon>Theropoda</taxon>
        <taxon>Coelurosauria</taxon>
        <taxon>Aves</taxon>
        <taxon>Neognathae</taxon>
        <taxon>Neoaves</taxon>
        <taxon>Charadriiformes</taxon>
        <taxon>Scolopacidae</taxon>
        <taxon>Limosa</taxon>
    </lineage>
</organism>
<dbReference type="PANTHER" id="PTHR13713">
    <property type="entry name" value="SIALYLTRANSFERASE"/>
    <property type="match status" value="1"/>
</dbReference>
<dbReference type="InterPro" id="IPR038578">
    <property type="entry name" value="GT29-like_sf"/>
</dbReference>
<gene>
    <name evidence="12" type="ORF">llap_12812</name>
</gene>
<evidence type="ECO:0000256" key="5">
    <source>
        <dbReference type="ARBA" id="ARBA00022692"/>
    </source>
</evidence>
<keyword evidence="10" id="KW-0325">Glycoprotein</keyword>
<keyword evidence="7" id="KW-1133">Transmembrane helix</keyword>
<dbReference type="GO" id="GO:0009247">
    <property type="term" value="P:glycolipid biosynthetic process"/>
    <property type="evidence" value="ECO:0007669"/>
    <property type="project" value="TreeGrafter"/>
</dbReference>
<evidence type="ECO:0000256" key="7">
    <source>
        <dbReference type="ARBA" id="ARBA00022989"/>
    </source>
</evidence>
<evidence type="ECO:0000256" key="2">
    <source>
        <dbReference type="ARBA" id="ARBA00006003"/>
    </source>
</evidence>
<dbReference type="CDD" id="cd23982">
    <property type="entry name" value="GT29_ST3GAL4"/>
    <property type="match status" value="1"/>
</dbReference>
<keyword evidence="6" id="KW-0735">Signal-anchor</keyword>
<dbReference type="OrthoDB" id="10264956at2759"/>
<feature type="compositionally biased region" description="Low complexity" evidence="11">
    <location>
        <begin position="57"/>
        <end position="72"/>
    </location>
</feature>
<comment type="similarity">
    <text evidence="2">Belongs to the glycosyltransferase 29 family.</text>
</comment>
<dbReference type="GO" id="GO:0003836">
    <property type="term" value="F:beta-galactoside (CMP) alpha-2,3-sialyltransferase activity"/>
    <property type="evidence" value="ECO:0007669"/>
    <property type="project" value="TreeGrafter"/>
</dbReference>
<accession>A0A2I0TSU3</accession>
<proteinExistence type="inferred from homology"/>
<dbReference type="InterPro" id="IPR051142">
    <property type="entry name" value="Glycosyltransferase_29"/>
</dbReference>
<keyword evidence="5" id="KW-0812">Transmembrane</keyword>
<evidence type="ECO:0000256" key="10">
    <source>
        <dbReference type="ARBA" id="ARBA00023180"/>
    </source>
</evidence>
<evidence type="ECO:0000256" key="4">
    <source>
        <dbReference type="ARBA" id="ARBA00022679"/>
    </source>
</evidence>
<evidence type="ECO:0000256" key="3">
    <source>
        <dbReference type="ARBA" id="ARBA00022676"/>
    </source>
</evidence>
<dbReference type="InterPro" id="IPR001675">
    <property type="entry name" value="Glyco_trans_29"/>
</dbReference>